<reference evidence="2 3" key="1">
    <citation type="journal article" date="2015" name="Antonie Van Leeuwenhoek">
        <title>Oceanobacillus bengalensis sp. nov., a bacterium isolated from seawater of the Bay of Bengal.</title>
        <authorList>
            <person name="Yongchang O."/>
            <person name="Xiang W."/>
            <person name="Wang G."/>
        </authorList>
    </citation>
    <scope>NUCLEOTIDE SEQUENCE [LARGE SCALE GENOMIC DNA]</scope>
    <source>
        <strain evidence="2 3">MCCC 1K00260</strain>
    </source>
</reference>
<protein>
    <submittedName>
        <fullName evidence="2">Uncharacterized protein</fullName>
    </submittedName>
</protein>
<dbReference type="EMBL" id="RBZO01000001">
    <property type="protein sequence ID" value="RKQ18662.1"/>
    <property type="molecule type" value="Genomic_DNA"/>
</dbReference>
<keyword evidence="1" id="KW-1133">Transmembrane helix</keyword>
<dbReference type="OrthoDB" id="2719693at2"/>
<evidence type="ECO:0000313" key="2">
    <source>
        <dbReference type="EMBL" id="RKQ18662.1"/>
    </source>
</evidence>
<organism evidence="2 3">
    <name type="scientific">Oceanobacillus bengalensis</name>
    <dbReference type="NCBI Taxonomy" id="1435466"/>
    <lineage>
        <taxon>Bacteria</taxon>
        <taxon>Bacillati</taxon>
        <taxon>Bacillota</taxon>
        <taxon>Bacilli</taxon>
        <taxon>Bacillales</taxon>
        <taxon>Bacillaceae</taxon>
        <taxon>Oceanobacillus</taxon>
    </lineage>
</organism>
<keyword evidence="1" id="KW-0812">Transmembrane</keyword>
<feature type="transmembrane region" description="Helical" evidence="1">
    <location>
        <begin position="12"/>
        <end position="29"/>
    </location>
</feature>
<keyword evidence="3" id="KW-1185">Reference proteome</keyword>
<proteinExistence type="predicted"/>
<dbReference type="AlphaFoldDB" id="A0A494Z7S7"/>
<dbReference type="Proteomes" id="UP000281813">
    <property type="component" value="Unassembled WGS sequence"/>
</dbReference>
<name>A0A494Z7S7_9BACI</name>
<accession>A0A494Z7S7</accession>
<evidence type="ECO:0000313" key="3">
    <source>
        <dbReference type="Proteomes" id="UP000281813"/>
    </source>
</evidence>
<evidence type="ECO:0000256" key="1">
    <source>
        <dbReference type="SAM" id="Phobius"/>
    </source>
</evidence>
<dbReference type="RefSeq" id="WP_121127634.1">
    <property type="nucleotide sequence ID" value="NZ_JBHUFK010000020.1"/>
</dbReference>
<gene>
    <name evidence="2" type="ORF">D8M05_00680</name>
</gene>
<comment type="caution">
    <text evidence="2">The sequence shown here is derived from an EMBL/GenBank/DDBJ whole genome shotgun (WGS) entry which is preliminary data.</text>
</comment>
<keyword evidence="1" id="KW-0472">Membrane</keyword>
<feature type="transmembrane region" description="Helical" evidence="1">
    <location>
        <begin position="49"/>
        <end position="69"/>
    </location>
</feature>
<sequence length="186" mass="20894">MIIFQKNIIGNVMFYGGIFIIIAGVFMAYKDATYVYDNFGGMDEPLFDWRFFFNTLIIPTLIGTMLIGLSEVIKLLDKLLRNVKLLQIAPTKSGQTSIQTETTSTPEAQDNWTMNQKDEEKIYDLYSDKAILEIIASTKKGYCIVKTQDMQGPLNPSLKVVDVTGVAAREVHDPVKEQAILASYHA</sequence>